<dbReference type="PROSITE" id="PS50105">
    <property type="entry name" value="SAM_DOMAIN"/>
    <property type="match status" value="1"/>
</dbReference>
<gene>
    <name evidence="4" type="ORF">TTAC_LOCUS5931</name>
</gene>
<dbReference type="SUPFAM" id="SSF47769">
    <property type="entry name" value="SAM/Pointed domain"/>
    <property type="match status" value="1"/>
</dbReference>
<sequence length="90" mass="9827">MPAWYVAACRANITCGGMIASLSDQEVQRELGISNPLHRLKLRVAIQEMMAFTNVRSSDLAHSTGAQPNDLPLLKVSCVTPFSLPPSQQF</sequence>
<evidence type="ECO:0000313" key="6">
    <source>
        <dbReference type="WBParaSite" id="TTAC_0000594601-mRNA-1"/>
    </source>
</evidence>
<dbReference type="AlphaFoldDB" id="A0A0R3WYV6"/>
<protein>
    <submittedName>
        <fullName evidence="6">SAM domain-containing protein</fullName>
    </submittedName>
</protein>
<dbReference type="InterPro" id="IPR013761">
    <property type="entry name" value="SAM/pointed_sf"/>
</dbReference>
<dbReference type="EMBL" id="UYWX01009800">
    <property type="protein sequence ID" value="VDM27996.1"/>
    <property type="molecule type" value="Genomic_DNA"/>
</dbReference>
<keyword evidence="2" id="KW-0175">Coiled coil</keyword>
<dbReference type="GO" id="GO:0048786">
    <property type="term" value="C:presynaptic active zone"/>
    <property type="evidence" value="ECO:0007669"/>
    <property type="project" value="TreeGrafter"/>
</dbReference>
<organism evidence="6">
    <name type="scientific">Hydatigena taeniaeformis</name>
    <name type="common">Feline tapeworm</name>
    <name type="synonym">Taenia taeniaeformis</name>
    <dbReference type="NCBI Taxonomy" id="6205"/>
    <lineage>
        <taxon>Eukaryota</taxon>
        <taxon>Metazoa</taxon>
        <taxon>Spiralia</taxon>
        <taxon>Lophotrochozoa</taxon>
        <taxon>Platyhelminthes</taxon>
        <taxon>Cestoda</taxon>
        <taxon>Eucestoda</taxon>
        <taxon>Cyclophyllidea</taxon>
        <taxon>Taeniidae</taxon>
        <taxon>Hydatigera</taxon>
    </lineage>
</organism>
<reference evidence="6" key="1">
    <citation type="submission" date="2017-02" db="UniProtKB">
        <authorList>
            <consortium name="WormBaseParasite"/>
        </authorList>
    </citation>
    <scope>IDENTIFICATION</scope>
</reference>
<accession>A0A0R3WYV6</accession>
<dbReference type="InterPro" id="IPR001660">
    <property type="entry name" value="SAM"/>
</dbReference>
<dbReference type="InterPro" id="IPR029515">
    <property type="entry name" value="Liprin"/>
</dbReference>
<reference evidence="4 5" key="2">
    <citation type="submission" date="2018-11" db="EMBL/GenBank/DDBJ databases">
        <authorList>
            <consortium name="Pathogen Informatics"/>
        </authorList>
    </citation>
    <scope>NUCLEOTIDE SEQUENCE [LARGE SCALE GENOMIC DNA]</scope>
</reference>
<dbReference type="OrthoDB" id="2132119at2759"/>
<dbReference type="Proteomes" id="UP000274429">
    <property type="component" value="Unassembled WGS sequence"/>
</dbReference>
<feature type="domain" description="SAM" evidence="3">
    <location>
        <begin position="1"/>
        <end position="52"/>
    </location>
</feature>
<evidence type="ECO:0000256" key="1">
    <source>
        <dbReference type="ARBA" id="ARBA00022737"/>
    </source>
</evidence>
<dbReference type="PANTHER" id="PTHR12587">
    <property type="entry name" value="LAR INTERACTING PROTEIN LIP -RELATED PROTEIN"/>
    <property type="match status" value="1"/>
</dbReference>
<dbReference type="PANTHER" id="PTHR12587:SF20">
    <property type="entry name" value="LIPRIN-ALPHA, ISOFORM E"/>
    <property type="match status" value="1"/>
</dbReference>
<evidence type="ECO:0000313" key="4">
    <source>
        <dbReference type="EMBL" id="VDM27996.1"/>
    </source>
</evidence>
<dbReference type="GO" id="GO:0050808">
    <property type="term" value="P:synapse organization"/>
    <property type="evidence" value="ECO:0007669"/>
    <property type="project" value="TreeGrafter"/>
</dbReference>
<dbReference type="WBParaSite" id="TTAC_0000594601-mRNA-1">
    <property type="protein sequence ID" value="TTAC_0000594601-mRNA-1"/>
    <property type="gene ID" value="TTAC_0000594601"/>
</dbReference>
<dbReference type="STRING" id="6205.A0A0R3WYV6"/>
<proteinExistence type="predicted"/>
<dbReference type="Gene3D" id="1.10.150.50">
    <property type="entry name" value="Transcription Factor, Ets-1"/>
    <property type="match status" value="1"/>
</dbReference>
<dbReference type="Pfam" id="PF00536">
    <property type="entry name" value="SAM_1"/>
    <property type="match status" value="1"/>
</dbReference>
<keyword evidence="1" id="KW-0677">Repeat</keyword>
<evidence type="ECO:0000313" key="5">
    <source>
        <dbReference type="Proteomes" id="UP000274429"/>
    </source>
</evidence>
<name>A0A0R3WYV6_HYDTA</name>
<keyword evidence="5" id="KW-1185">Reference proteome</keyword>
<evidence type="ECO:0000256" key="2">
    <source>
        <dbReference type="ARBA" id="ARBA00023054"/>
    </source>
</evidence>
<evidence type="ECO:0000259" key="3">
    <source>
        <dbReference type="PROSITE" id="PS50105"/>
    </source>
</evidence>